<dbReference type="InterPro" id="IPR050709">
    <property type="entry name" value="Biotin_Carboxyl_Carrier/Decarb"/>
</dbReference>
<protein>
    <submittedName>
        <fullName evidence="2">Biotin/lipoyl attachment protein</fullName>
    </submittedName>
</protein>
<dbReference type="Pfam" id="PF00364">
    <property type="entry name" value="Biotin_lipoyl"/>
    <property type="match status" value="1"/>
</dbReference>
<dbReference type="Gene3D" id="2.40.50.100">
    <property type="match status" value="1"/>
</dbReference>
<keyword evidence="1" id="KW-0092">Biotin</keyword>
<accession>A0A0B6AH42</accession>
<proteinExistence type="predicted"/>
<dbReference type="InterPro" id="IPR000089">
    <property type="entry name" value="Biotin_lipoyl"/>
</dbReference>
<dbReference type="EMBL" id="CP009920">
    <property type="protein sequence ID" value="AJI24215.1"/>
    <property type="molecule type" value="Genomic_DNA"/>
</dbReference>
<evidence type="ECO:0000313" key="2">
    <source>
        <dbReference type="EMBL" id="AJI24215.1"/>
    </source>
</evidence>
<sequence>MSEIKATMAGMVFNVFVQQGASVAKGEVVVVLESMKMEIPIESDQAGIAETVHIAVGDFVNEGDVLVTIS</sequence>
<dbReference type="HOGENOM" id="CLU_016733_9_1_9"/>
<dbReference type="Proteomes" id="UP000031829">
    <property type="component" value="Chromosome"/>
</dbReference>
<dbReference type="KEGG" id="bmeg:BG04_1207"/>
<dbReference type="SUPFAM" id="SSF51230">
    <property type="entry name" value="Single hybrid motif"/>
    <property type="match status" value="1"/>
</dbReference>
<dbReference type="PROSITE" id="PS50968">
    <property type="entry name" value="BIOTINYL_LIPOYL"/>
    <property type="match status" value="1"/>
</dbReference>
<dbReference type="InterPro" id="IPR011053">
    <property type="entry name" value="Single_hybrid_motif"/>
</dbReference>
<gene>
    <name evidence="2" type="primary">yngHB</name>
    <name evidence="2" type="ORF">BG04_1207</name>
</gene>
<organism evidence="2 3">
    <name type="scientific">Priestia megaterium (strain ATCC 14581 / DSM 32 / CCUG 1817 / JCM 2506 / NBRC 15308 / NCIMB 9376 / NCTC 10342 / NRRL B-14308 / VKM B-512 / Ford 19)</name>
    <name type="common">Bacillus megaterium</name>
    <dbReference type="NCBI Taxonomy" id="1348623"/>
    <lineage>
        <taxon>Bacteria</taxon>
        <taxon>Bacillati</taxon>
        <taxon>Bacillota</taxon>
        <taxon>Bacilli</taxon>
        <taxon>Bacillales</taxon>
        <taxon>Bacillaceae</taxon>
        <taxon>Priestia</taxon>
    </lineage>
</organism>
<evidence type="ECO:0000256" key="1">
    <source>
        <dbReference type="ARBA" id="ARBA00023267"/>
    </source>
</evidence>
<dbReference type="AlphaFoldDB" id="A0A0B6AH42"/>
<dbReference type="CDD" id="cd06850">
    <property type="entry name" value="biotinyl_domain"/>
    <property type="match status" value="1"/>
</dbReference>
<dbReference type="RefSeq" id="WP_013058971.1">
    <property type="nucleotide sequence ID" value="NZ_BCVB01000001.1"/>
</dbReference>
<dbReference type="GeneID" id="93644683"/>
<dbReference type="PANTHER" id="PTHR45266:SF3">
    <property type="entry name" value="OXALOACETATE DECARBOXYLASE ALPHA CHAIN"/>
    <property type="match status" value="1"/>
</dbReference>
<name>A0A0B6AH42_PRIM2</name>
<evidence type="ECO:0000313" key="3">
    <source>
        <dbReference type="Proteomes" id="UP000031829"/>
    </source>
</evidence>
<reference evidence="2 3" key="1">
    <citation type="journal article" date="2015" name="Genome Announc.">
        <title>Complete genome sequences for 35 biothreat assay-relevant bacillus species.</title>
        <authorList>
            <person name="Johnson S.L."/>
            <person name="Daligault H.E."/>
            <person name="Davenport K.W."/>
            <person name="Jaissle J."/>
            <person name="Frey K.G."/>
            <person name="Ladner J.T."/>
            <person name="Broomall S.M."/>
            <person name="Bishop-Lilly K.A."/>
            <person name="Bruce D.C."/>
            <person name="Gibbons H.S."/>
            <person name="Coyne S.R."/>
            <person name="Lo C.C."/>
            <person name="Meincke L."/>
            <person name="Munk A.C."/>
            <person name="Koroleva G.I."/>
            <person name="Rosenzweig C.N."/>
            <person name="Palacios G.F."/>
            <person name="Redden C.L."/>
            <person name="Minogue T.D."/>
            <person name="Chain P.S."/>
        </authorList>
    </citation>
    <scope>NUCLEOTIDE SEQUENCE [LARGE SCALE GENOMIC DNA]</scope>
    <source>
        <strain evidence="3">ATCC 14581 / DSM 32 / JCM 2506 / NBRC 15308 / NCIMB 9376 / NCTC 10342 / NRRL B-14308 / VKM B-512</strain>
    </source>
</reference>
<dbReference type="PANTHER" id="PTHR45266">
    <property type="entry name" value="OXALOACETATE DECARBOXYLASE ALPHA CHAIN"/>
    <property type="match status" value="1"/>
</dbReference>